<evidence type="ECO:0000256" key="2">
    <source>
        <dbReference type="ARBA" id="ARBA00022763"/>
    </source>
</evidence>
<evidence type="ECO:0000256" key="4">
    <source>
        <dbReference type="ARBA" id="ARBA00023172"/>
    </source>
</evidence>
<keyword evidence="4 6" id="KW-0233">DNA recombination</keyword>
<evidence type="ECO:0000259" key="7">
    <source>
        <dbReference type="SMART" id="SM00278"/>
    </source>
</evidence>
<dbReference type="InterPro" id="IPR003583">
    <property type="entry name" value="Hlx-hairpin-Hlx_DNA-bd_motif"/>
</dbReference>
<dbReference type="InterPro" id="IPR000085">
    <property type="entry name" value="RuvA"/>
</dbReference>
<keyword evidence="2 6" id="KW-0227">DNA damage</keyword>
<protein>
    <recommendedName>
        <fullName evidence="6">Holliday junction branch migration complex subunit RuvA</fullName>
    </recommendedName>
</protein>
<dbReference type="Gene3D" id="2.40.50.140">
    <property type="entry name" value="Nucleic acid-binding proteins"/>
    <property type="match status" value="1"/>
</dbReference>
<evidence type="ECO:0000313" key="8">
    <source>
        <dbReference type="EMBL" id="MFD2116456.1"/>
    </source>
</evidence>
<dbReference type="RefSeq" id="WP_377772633.1">
    <property type="nucleotide sequence ID" value="NZ_JBHUHO010000030.1"/>
</dbReference>
<dbReference type="InterPro" id="IPR010994">
    <property type="entry name" value="RuvA_2-like"/>
</dbReference>
<feature type="region of interest" description="Domain III" evidence="6">
    <location>
        <begin position="156"/>
        <end position="209"/>
    </location>
</feature>
<keyword evidence="9" id="KW-1185">Reference proteome</keyword>
<reference evidence="9" key="1">
    <citation type="journal article" date="2019" name="Int. J. Syst. Evol. Microbiol.">
        <title>The Global Catalogue of Microorganisms (GCM) 10K type strain sequencing project: providing services to taxonomists for standard genome sequencing and annotation.</title>
        <authorList>
            <consortium name="The Broad Institute Genomics Platform"/>
            <consortium name="The Broad Institute Genome Sequencing Center for Infectious Disease"/>
            <person name="Wu L."/>
            <person name="Ma J."/>
        </authorList>
    </citation>
    <scope>NUCLEOTIDE SEQUENCE [LARGE SCALE GENOMIC DNA]</scope>
    <source>
        <strain evidence="9">GH52</strain>
    </source>
</reference>
<accession>A0ABW4YLA4</accession>
<sequence length="209" mass="23313">MIDFLRGDVAHVESDYIVIEVNGIGYRVFTPNPYLFSIKDEKVVVYIHYHVRDDATLLYGFYTRNEQTLFRKLLDVTGIGPRVALGILSAGKPEQVVQAIQQENIAFLTKLPGIGKKTAQRIILDLKDKLGALVTEDSLLYSDGLMALPMDDLAEAGDENWQAAREGLIALGYTTAELDRAYVSLQQQMTGDESIDVLMKKALQQLFKG</sequence>
<keyword evidence="8" id="KW-0378">Hydrolase</keyword>
<feature type="domain" description="Helix-hairpin-helix DNA-binding motif class 1" evidence="7">
    <location>
        <begin position="106"/>
        <end position="125"/>
    </location>
</feature>
<comment type="subcellular location">
    <subcellularLocation>
        <location evidence="6">Cytoplasm</location>
    </subcellularLocation>
</comment>
<dbReference type="Proteomes" id="UP001597362">
    <property type="component" value="Unassembled WGS sequence"/>
</dbReference>
<dbReference type="InterPro" id="IPR012340">
    <property type="entry name" value="NA-bd_OB-fold"/>
</dbReference>
<keyword evidence="5 6" id="KW-0234">DNA repair</keyword>
<evidence type="ECO:0000256" key="6">
    <source>
        <dbReference type="HAMAP-Rule" id="MF_00031"/>
    </source>
</evidence>
<comment type="caution">
    <text evidence="8">The sequence shown here is derived from an EMBL/GenBank/DDBJ whole genome shotgun (WGS) entry which is preliminary data.</text>
</comment>
<feature type="domain" description="Helix-hairpin-helix DNA-binding motif class 1" evidence="7">
    <location>
        <begin position="71"/>
        <end position="90"/>
    </location>
</feature>
<dbReference type="SUPFAM" id="SSF50249">
    <property type="entry name" value="Nucleic acid-binding proteins"/>
    <property type="match status" value="1"/>
</dbReference>
<dbReference type="SUPFAM" id="SSF47781">
    <property type="entry name" value="RuvA domain 2-like"/>
    <property type="match status" value="1"/>
</dbReference>
<keyword evidence="3 6" id="KW-0238">DNA-binding</keyword>
<evidence type="ECO:0000256" key="1">
    <source>
        <dbReference type="ARBA" id="ARBA00022490"/>
    </source>
</evidence>
<dbReference type="GO" id="GO:0016787">
    <property type="term" value="F:hydrolase activity"/>
    <property type="evidence" value="ECO:0007669"/>
    <property type="project" value="UniProtKB-KW"/>
</dbReference>
<comment type="caution">
    <text evidence="6">Lacks conserved residue(s) required for the propagation of feature annotation.</text>
</comment>
<dbReference type="EMBL" id="JBHUHO010000030">
    <property type="protein sequence ID" value="MFD2116456.1"/>
    <property type="molecule type" value="Genomic_DNA"/>
</dbReference>
<comment type="domain">
    <text evidence="6">Has three domains with a flexible linker between the domains II and III and assumes an 'L' shape. Domain III is highly mobile and contacts RuvB.</text>
</comment>
<dbReference type="Pfam" id="PF14520">
    <property type="entry name" value="HHH_5"/>
    <property type="match status" value="1"/>
</dbReference>
<proteinExistence type="inferred from homology"/>
<evidence type="ECO:0000256" key="3">
    <source>
        <dbReference type="ARBA" id="ARBA00023125"/>
    </source>
</evidence>
<comment type="function">
    <text evidence="6">The RuvA-RuvB-RuvC complex processes Holliday junction (HJ) DNA during genetic recombination and DNA repair, while the RuvA-RuvB complex plays an important role in the rescue of blocked DNA replication forks via replication fork reversal (RFR). RuvA specifically binds to HJ cruciform DNA, conferring on it an open structure. The RuvB hexamer acts as an ATP-dependent pump, pulling dsDNA into and through the RuvAB complex. HJ branch migration allows RuvC to scan DNA until it finds its consensus sequence, where it cleaves and resolves the cruciform DNA.</text>
</comment>
<dbReference type="Gene3D" id="1.10.150.20">
    <property type="entry name" value="5' to 3' exonuclease, C-terminal subdomain"/>
    <property type="match status" value="1"/>
</dbReference>
<evidence type="ECO:0000256" key="5">
    <source>
        <dbReference type="ARBA" id="ARBA00023204"/>
    </source>
</evidence>
<organism evidence="8 9">
    <name type="scientific">Paenibacillus yanchengensis</name>
    <dbReference type="NCBI Taxonomy" id="2035833"/>
    <lineage>
        <taxon>Bacteria</taxon>
        <taxon>Bacillati</taxon>
        <taxon>Bacillota</taxon>
        <taxon>Bacilli</taxon>
        <taxon>Bacillales</taxon>
        <taxon>Paenibacillaceae</taxon>
        <taxon>Paenibacillus</taxon>
    </lineage>
</organism>
<dbReference type="InterPro" id="IPR013849">
    <property type="entry name" value="DNA_helicase_Holl-junc_RuvA_I"/>
</dbReference>
<name>A0ABW4YLA4_9BACL</name>
<dbReference type="Pfam" id="PF01330">
    <property type="entry name" value="RuvA_N"/>
    <property type="match status" value="1"/>
</dbReference>
<keyword evidence="1 6" id="KW-0963">Cytoplasm</keyword>
<dbReference type="GO" id="GO:0003678">
    <property type="term" value="F:DNA helicase activity"/>
    <property type="evidence" value="ECO:0007669"/>
    <property type="project" value="UniProtKB-EC"/>
</dbReference>
<dbReference type="HAMAP" id="MF_00031">
    <property type="entry name" value="DNA_HJ_migration_RuvA"/>
    <property type="match status" value="1"/>
</dbReference>
<dbReference type="SMART" id="SM00278">
    <property type="entry name" value="HhH1"/>
    <property type="match status" value="2"/>
</dbReference>
<comment type="similarity">
    <text evidence="6">Belongs to the RuvA family.</text>
</comment>
<gene>
    <name evidence="6 8" type="primary">ruvA</name>
    <name evidence="8" type="ORF">ACFSJH_12055</name>
</gene>
<dbReference type="NCBIfam" id="TIGR00084">
    <property type="entry name" value="ruvA"/>
    <property type="match status" value="1"/>
</dbReference>
<evidence type="ECO:0000313" key="9">
    <source>
        <dbReference type="Proteomes" id="UP001597362"/>
    </source>
</evidence>
<comment type="subunit">
    <text evidence="6">Homotetramer. Forms an RuvA(8)-RuvB(12)-Holliday junction (HJ) complex. HJ DNA is sandwiched between 2 RuvA tetramers; dsDNA enters through RuvA and exits via RuvB. An RuvB hexamer assembles on each DNA strand where it exits the tetramer. Each RuvB hexamer is contacted by two RuvA subunits (via domain III) on 2 adjacent RuvB subunits; this complex drives branch migration. In the full resolvosome a probable DNA-RuvA(4)-RuvB(12)-RuvC(2) complex forms which resolves the HJ.</text>
</comment>